<sequence length="83" mass="9070">MSAATLVRWGNGQGVRLNRDVVEDAGIKVGDQLDVQVREGRIVLTPKRVRVISVPDFEAMFAGYEGPRTQEDGFAGQVGKELL</sequence>
<dbReference type="Pfam" id="PF04014">
    <property type="entry name" value="MazE_antitoxin"/>
    <property type="match status" value="1"/>
</dbReference>
<dbReference type="HOGENOM" id="CLU_150554_1_1_11"/>
<feature type="domain" description="SpoVT-AbrB" evidence="1">
    <location>
        <begin position="7"/>
        <end position="52"/>
    </location>
</feature>
<proteinExistence type="predicted"/>
<dbReference type="OrthoDB" id="9795766at2"/>
<dbReference type="AlphaFoldDB" id="A0A0A7I7J0"/>
<dbReference type="Proteomes" id="UP000030625">
    <property type="component" value="Chromosome"/>
</dbReference>
<protein>
    <submittedName>
        <fullName evidence="2">PbsX family transcriptional regulator</fullName>
    </submittedName>
</protein>
<dbReference type="GO" id="GO:0003677">
    <property type="term" value="F:DNA binding"/>
    <property type="evidence" value="ECO:0007669"/>
    <property type="project" value="InterPro"/>
</dbReference>
<dbReference type="RefSeq" id="WP_052189213.1">
    <property type="nucleotide sequence ID" value="NZ_CP007456.1"/>
</dbReference>
<dbReference type="InterPro" id="IPR037914">
    <property type="entry name" value="SpoVT-AbrB_sf"/>
</dbReference>
<evidence type="ECO:0000259" key="1">
    <source>
        <dbReference type="SMART" id="SM00966"/>
    </source>
</evidence>
<dbReference type="Gene3D" id="2.10.260.10">
    <property type="match status" value="1"/>
</dbReference>
<dbReference type="STRING" id="1447716.AH68_09310"/>
<dbReference type="KEGG" id="bka:AH68_09310"/>
<evidence type="ECO:0000313" key="3">
    <source>
        <dbReference type="Proteomes" id="UP000030625"/>
    </source>
</evidence>
<gene>
    <name evidence="2" type="ORF">AH68_09310</name>
</gene>
<name>A0A0A7I7J0_9BIFI</name>
<accession>A0A0A7I7J0</accession>
<dbReference type="EMBL" id="CP007456">
    <property type="protein sequence ID" value="AIZ15200.1"/>
    <property type="molecule type" value="Genomic_DNA"/>
</dbReference>
<evidence type="ECO:0000313" key="2">
    <source>
        <dbReference type="EMBL" id="AIZ15200.1"/>
    </source>
</evidence>
<reference evidence="2 3" key="1">
    <citation type="journal article" date="2015" name="Genome Announc.">
        <title>Complete and Assembled Genome Sequence of Bifidobacterium kashiwanohense PV20-2, Isolated from the Feces of an Anemic Kenyan Infant.</title>
        <authorList>
            <person name="Vazquez-Gutierrez P."/>
            <person name="Lacroix C."/>
            <person name="Chassard C."/>
            <person name="Klumpp J."/>
            <person name="Jans C."/>
            <person name="Stevens M.J."/>
        </authorList>
    </citation>
    <scope>NUCLEOTIDE SEQUENCE [LARGE SCALE GENOMIC DNA]</scope>
    <source>
        <strain evidence="2 3">PV20-2</strain>
    </source>
</reference>
<dbReference type="SMART" id="SM00966">
    <property type="entry name" value="SpoVT_AbrB"/>
    <property type="match status" value="1"/>
</dbReference>
<organism evidence="2 3">
    <name type="scientific">Bifidobacterium catenulatum PV20-2</name>
    <dbReference type="NCBI Taxonomy" id="1447716"/>
    <lineage>
        <taxon>Bacteria</taxon>
        <taxon>Bacillati</taxon>
        <taxon>Actinomycetota</taxon>
        <taxon>Actinomycetes</taxon>
        <taxon>Bifidobacteriales</taxon>
        <taxon>Bifidobacteriaceae</taxon>
        <taxon>Bifidobacterium</taxon>
    </lineage>
</organism>
<dbReference type="SUPFAM" id="SSF89447">
    <property type="entry name" value="AbrB/MazE/MraZ-like"/>
    <property type="match status" value="1"/>
</dbReference>
<dbReference type="InterPro" id="IPR007159">
    <property type="entry name" value="SpoVT-AbrB_dom"/>
</dbReference>